<feature type="transmembrane region" description="Helical" evidence="2">
    <location>
        <begin position="56"/>
        <end position="77"/>
    </location>
</feature>
<evidence type="ECO:0000256" key="1">
    <source>
        <dbReference type="SAM" id="MobiDB-lite"/>
    </source>
</evidence>
<reference evidence="3 4" key="1">
    <citation type="submission" date="2019-12" db="EMBL/GenBank/DDBJ databases">
        <authorList>
            <person name="Floudas D."/>
            <person name="Bentzer J."/>
            <person name="Ahren D."/>
            <person name="Johansson T."/>
            <person name="Persson P."/>
            <person name="Tunlid A."/>
        </authorList>
    </citation>
    <scope>NUCLEOTIDE SEQUENCE [LARGE SCALE GENOMIC DNA]</scope>
    <source>
        <strain evidence="3 4">CBS 102.39</strain>
    </source>
</reference>
<dbReference type="AlphaFoldDB" id="A0A8H4QMB3"/>
<comment type="caution">
    <text evidence="3">The sequence shown here is derived from an EMBL/GenBank/DDBJ whole genome shotgun (WGS) entry which is preliminary data.</text>
</comment>
<keyword evidence="4" id="KW-1185">Reference proteome</keyword>
<evidence type="ECO:0000313" key="4">
    <source>
        <dbReference type="Proteomes" id="UP000521872"/>
    </source>
</evidence>
<dbReference type="PANTHER" id="PTHR38848:SF3">
    <property type="entry name" value="G-PROTEIN COUPLED RECEPTORS FAMILY 3 PROFILE DOMAIN-CONTAINING PROTEIN"/>
    <property type="match status" value="1"/>
</dbReference>
<gene>
    <name evidence="3" type="ORF">D9613_007497</name>
</gene>
<feature type="transmembrane region" description="Helical" evidence="2">
    <location>
        <begin position="83"/>
        <end position="110"/>
    </location>
</feature>
<feature type="transmembrane region" description="Helical" evidence="2">
    <location>
        <begin position="207"/>
        <end position="232"/>
    </location>
</feature>
<keyword evidence="2" id="KW-0812">Transmembrane</keyword>
<feature type="transmembrane region" description="Helical" evidence="2">
    <location>
        <begin position="131"/>
        <end position="155"/>
    </location>
</feature>
<keyword evidence="2" id="KW-1133">Transmembrane helix</keyword>
<protein>
    <submittedName>
        <fullName evidence="3">Uncharacterized protein</fullName>
    </submittedName>
</protein>
<feature type="transmembrane region" description="Helical" evidence="2">
    <location>
        <begin position="238"/>
        <end position="259"/>
    </location>
</feature>
<keyword evidence="2" id="KW-0472">Membrane</keyword>
<evidence type="ECO:0000313" key="3">
    <source>
        <dbReference type="EMBL" id="KAF4613714.1"/>
    </source>
</evidence>
<accession>A0A8H4QMB3</accession>
<feature type="transmembrane region" description="Helical" evidence="2">
    <location>
        <begin position="175"/>
        <end position="195"/>
    </location>
</feature>
<organism evidence="3 4">
    <name type="scientific">Agrocybe pediades</name>
    <dbReference type="NCBI Taxonomy" id="84607"/>
    <lineage>
        <taxon>Eukaryota</taxon>
        <taxon>Fungi</taxon>
        <taxon>Dikarya</taxon>
        <taxon>Basidiomycota</taxon>
        <taxon>Agaricomycotina</taxon>
        <taxon>Agaricomycetes</taxon>
        <taxon>Agaricomycetidae</taxon>
        <taxon>Agaricales</taxon>
        <taxon>Agaricineae</taxon>
        <taxon>Strophariaceae</taxon>
        <taxon>Agrocybe</taxon>
    </lineage>
</organism>
<evidence type="ECO:0000256" key="2">
    <source>
        <dbReference type="SAM" id="Phobius"/>
    </source>
</evidence>
<feature type="region of interest" description="Disordered" evidence="1">
    <location>
        <begin position="362"/>
        <end position="401"/>
    </location>
</feature>
<dbReference type="EMBL" id="JAACJL010000045">
    <property type="protein sequence ID" value="KAF4613714.1"/>
    <property type="molecule type" value="Genomic_DNA"/>
</dbReference>
<dbReference type="Proteomes" id="UP000521872">
    <property type="component" value="Unassembled WGS sequence"/>
</dbReference>
<name>A0A8H4QMB3_9AGAR</name>
<proteinExistence type="predicted"/>
<dbReference type="PANTHER" id="PTHR38848">
    <property type="entry name" value="G-PROTEIN COUPLED RECEPTORS FAMILY 3 PROFILE DOMAIN-CONTAINING PROTEIN"/>
    <property type="match status" value="1"/>
</dbReference>
<feature type="compositionally biased region" description="Basic and acidic residues" evidence="1">
    <location>
        <begin position="374"/>
        <end position="389"/>
    </location>
</feature>
<sequence length="401" mass="44758">MGSAPHPIFFPHPALQVMLAFIIFVGFTTITHCISRRLQNETLTFRGIRHMPWPRMAVILMFLDSWLFMLSSGLLIFGVGLEYSSATCIAAAYSCIIFYSSAKFFVYAFLAEKVHIVWSPSVGERRLESPVYLTCIVSVSLYCIVMTLMLGGPIHEIRDNGACVIGLKSIASIPLLVYDLYINIFLTGMFLFPLVRSRVMSSGIRRLAVRTCIAAFFALTTSTVNVVVLIVLDGRELAWVNLGACGADIIVNALAIFWVSGRKHSNNSNGPDHGRRLHPAHSPGHIESVVFSPYEMISNSNHLQQDTITSGSFPKYLEGDVNDERPGHFPRSGMSWVDRLLARERSSQVKGRQLQIAVTREYDTQQHSQIELQPRPDSHSEVDVDDKAHSLLPHLQSKHSS</sequence>
<feature type="transmembrane region" description="Helical" evidence="2">
    <location>
        <begin position="15"/>
        <end position="35"/>
    </location>
</feature>